<feature type="region of interest" description="Disordered" evidence="1">
    <location>
        <begin position="66"/>
        <end position="99"/>
    </location>
</feature>
<evidence type="ECO:0000313" key="2">
    <source>
        <dbReference type="EMBL" id="MBE1532457.1"/>
    </source>
</evidence>
<feature type="compositionally biased region" description="Low complexity" evidence="1">
    <location>
        <begin position="79"/>
        <end position="93"/>
    </location>
</feature>
<protein>
    <submittedName>
        <fullName evidence="2">Uncharacterized protein</fullName>
    </submittedName>
</protein>
<sequence length="131" mass="14704">MTAPAFAVAYVDPEEIVAALQREIPGLTAWWGEFTGSFWALLDGRLCEFRTPQELVVVARLAARPRPQVAVPRAERPAPGRAGPSPRVPSGPARHVRAPSPGWRRRVWRAVQRFFVAQRGARRPVDERSRF</sequence>
<gene>
    <name evidence="2" type="ORF">H4W34_002290</name>
</gene>
<name>A0ABR9JPJ0_9ACTN</name>
<accession>A0ABR9JPJ0</accession>
<dbReference type="Proteomes" id="UP000627838">
    <property type="component" value="Unassembled WGS sequence"/>
</dbReference>
<evidence type="ECO:0000256" key="1">
    <source>
        <dbReference type="SAM" id="MobiDB-lite"/>
    </source>
</evidence>
<organism evidence="2 3">
    <name type="scientific">Actinomadura algeriensis</name>
    <dbReference type="NCBI Taxonomy" id="1679523"/>
    <lineage>
        <taxon>Bacteria</taxon>
        <taxon>Bacillati</taxon>
        <taxon>Actinomycetota</taxon>
        <taxon>Actinomycetes</taxon>
        <taxon>Streptosporangiales</taxon>
        <taxon>Thermomonosporaceae</taxon>
        <taxon>Actinomadura</taxon>
    </lineage>
</organism>
<comment type="caution">
    <text evidence="2">The sequence shown here is derived from an EMBL/GenBank/DDBJ whole genome shotgun (WGS) entry which is preliminary data.</text>
</comment>
<dbReference type="RefSeq" id="WP_192759144.1">
    <property type="nucleotide sequence ID" value="NZ_JADBDZ010000001.1"/>
</dbReference>
<keyword evidence="3" id="KW-1185">Reference proteome</keyword>
<proteinExistence type="predicted"/>
<dbReference type="EMBL" id="JADBDZ010000001">
    <property type="protein sequence ID" value="MBE1532457.1"/>
    <property type="molecule type" value="Genomic_DNA"/>
</dbReference>
<reference evidence="2 3" key="1">
    <citation type="submission" date="2020-10" db="EMBL/GenBank/DDBJ databases">
        <title>Sequencing the genomes of 1000 actinobacteria strains.</title>
        <authorList>
            <person name="Klenk H.-P."/>
        </authorList>
    </citation>
    <scope>NUCLEOTIDE SEQUENCE [LARGE SCALE GENOMIC DNA]</scope>
    <source>
        <strain evidence="2 3">DSM 46744</strain>
    </source>
</reference>
<evidence type="ECO:0000313" key="3">
    <source>
        <dbReference type="Proteomes" id="UP000627838"/>
    </source>
</evidence>